<dbReference type="Gene3D" id="3.40.50.1820">
    <property type="entry name" value="alpha/beta hydrolase"/>
    <property type="match status" value="1"/>
</dbReference>
<evidence type="ECO:0000313" key="9">
    <source>
        <dbReference type="Proteomes" id="UP000838878"/>
    </source>
</evidence>
<keyword evidence="2" id="KW-0719">Serine esterase</keyword>
<keyword evidence="3 6" id="KW-0378">Hydrolase</keyword>
<evidence type="ECO:0000313" key="8">
    <source>
        <dbReference type="EMBL" id="CAH0725290.1"/>
    </source>
</evidence>
<evidence type="ECO:0000256" key="1">
    <source>
        <dbReference type="ARBA" id="ARBA00005964"/>
    </source>
</evidence>
<dbReference type="InterPro" id="IPR002018">
    <property type="entry name" value="CarbesteraseB"/>
</dbReference>
<dbReference type="PROSITE" id="PS00122">
    <property type="entry name" value="CARBOXYLESTERASE_B_1"/>
    <property type="match status" value="1"/>
</dbReference>
<evidence type="ECO:0000256" key="5">
    <source>
        <dbReference type="ARBA" id="ARBA00023180"/>
    </source>
</evidence>
<gene>
    <name evidence="8" type="ORF">BINO364_LOCUS10888</name>
</gene>
<dbReference type="EMBL" id="OV170225">
    <property type="protein sequence ID" value="CAH0725290.1"/>
    <property type="molecule type" value="Genomic_DNA"/>
</dbReference>
<feature type="domain" description="Carboxylesterase type B" evidence="7">
    <location>
        <begin position="27"/>
        <end position="548"/>
    </location>
</feature>
<accession>A0A8J9VR03</accession>
<protein>
    <recommendedName>
        <fullName evidence="6">Carboxylic ester hydrolase</fullName>
        <ecNumber evidence="6">3.1.1.-</ecNumber>
    </recommendedName>
</protein>
<evidence type="ECO:0000256" key="3">
    <source>
        <dbReference type="ARBA" id="ARBA00022801"/>
    </source>
</evidence>
<evidence type="ECO:0000256" key="2">
    <source>
        <dbReference type="ARBA" id="ARBA00022487"/>
    </source>
</evidence>
<dbReference type="InterPro" id="IPR029058">
    <property type="entry name" value="AB_hydrolase_fold"/>
</dbReference>
<keyword evidence="5" id="KW-0325">Glycoprotein</keyword>
<dbReference type="GO" id="GO:0052689">
    <property type="term" value="F:carboxylic ester hydrolase activity"/>
    <property type="evidence" value="ECO:0007669"/>
    <property type="project" value="UniProtKB-KW"/>
</dbReference>
<organism evidence="8 9">
    <name type="scientific">Brenthis ino</name>
    <name type="common">lesser marbled fritillary</name>
    <dbReference type="NCBI Taxonomy" id="405034"/>
    <lineage>
        <taxon>Eukaryota</taxon>
        <taxon>Metazoa</taxon>
        <taxon>Ecdysozoa</taxon>
        <taxon>Arthropoda</taxon>
        <taxon>Hexapoda</taxon>
        <taxon>Insecta</taxon>
        <taxon>Pterygota</taxon>
        <taxon>Neoptera</taxon>
        <taxon>Endopterygota</taxon>
        <taxon>Lepidoptera</taxon>
        <taxon>Glossata</taxon>
        <taxon>Ditrysia</taxon>
        <taxon>Papilionoidea</taxon>
        <taxon>Nymphalidae</taxon>
        <taxon>Heliconiinae</taxon>
        <taxon>Argynnini</taxon>
        <taxon>Brenthis</taxon>
    </lineage>
</organism>
<reference evidence="8" key="1">
    <citation type="submission" date="2021-12" db="EMBL/GenBank/DDBJ databases">
        <authorList>
            <person name="Martin H S."/>
        </authorList>
    </citation>
    <scope>NUCLEOTIDE SEQUENCE</scope>
</reference>
<evidence type="ECO:0000259" key="7">
    <source>
        <dbReference type="Pfam" id="PF00135"/>
    </source>
</evidence>
<dbReference type="InterPro" id="IPR050309">
    <property type="entry name" value="Type-B_Carboxylest/Lipase"/>
</dbReference>
<comment type="similarity">
    <text evidence="1 6">Belongs to the type-B carboxylesterase/lipase family.</text>
</comment>
<evidence type="ECO:0000256" key="4">
    <source>
        <dbReference type="ARBA" id="ARBA00023157"/>
    </source>
</evidence>
<name>A0A8J9VR03_9NEOP</name>
<dbReference type="SUPFAM" id="SSF53474">
    <property type="entry name" value="alpha/beta-Hydrolases"/>
    <property type="match status" value="1"/>
</dbReference>
<dbReference type="PANTHER" id="PTHR11559">
    <property type="entry name" value="CARBOXYLESTERASE"/>
    <property type="match status" value="1"/>
</dbReference>
<keyword evidence="4" id="KW-1015">Disulfide bond</keyword>
<dbReference type="OrthoDB" id="19653at2759"/>
<proteinExistence type="inferred from homology"/>
<evidence type="ECO:0000256" key="6">
    <source>
        <dbReference type="RuleBase" id="RU361235"/>
    </source>
</evidence>
<dbReference type="Pfam" id="PF00135">
    <property type="entry name" value="COesterase"/>
    <property type="match status" value="1"/>
</dbReference>
<dbReference type="Proteomes" id="UP000838878">
    <property type="component" value="Chromosome 5"/>
</dbReference>
<feature type="non-terminal residue" evidence="8">
    <location>
        <position position="571"/>
    </location>
</feature>
<dbReference type="InterPro" id="IPR019826">
    <property type="entry name" value="Carboxylesterase_B_AS"/>
</dbReference>
<dbReference type="EC" id="3.1.1.-" evidence="6"/>
<keyword evidence="9" id="KW-1185">Reference proteome</keyword>
<sequence length="571" mass="65311">MPNKRTLLRLQTTIPVLKTQMEDNNCIVETNHGPICGYIDRSEEGTYYKFKRIPYAMPPLGNLRFMPPTLTKPWTDILDCTQEAPLPLSMNFNDEATGSEDCLYIEVSSPNIKPNKLMPVMFWIGNCNYCYYIDNICDPTLINTQDIVFVRCGSRLGPMGFLSINDIIAPGNSGLKDIIMALEWVQKNINKFGGDPGNVTLFGSSTGASTVHFMMLSPMATGLFHKAIMQSSTALNRWSLAKNPTQCTIELAKHLGITKKDKLEIIEELKSMPALVIMEKYAELLRSSCKDAEGETFDAMFKPCVESEFEGQPVFLSKNPAMIIKSGNFNKVPIIIGSNNIEASVLQYIKNDFYADFDKYNKDVSLLVPKSLALDETLSKKIGHQLKSFYFRGTENLNEHTRTQYLQLLSDYYFLYYVNKTVRSHSIVAPEYPIYYYIVNYAGEWFVPKQLDFLNSIGHSAELSFLFRFKMPNAAFCEGSRDSVTTRNRVIKMWTNFAKYGDPTPDEDDALLQIKWEPVVNENRLNYLSIGSELTKGRNPFYERMLFWEKLHKEHMFLRTLVYFNEIGVAF</sequence>
<dbReference type="AlphaFoldDB" id="A0A8J9VR03"/>